<keyword evidence="1" id="KW-1133">Transmembrane helix</keyword>
<feature type="transmembrane region" description="Helical" evidence="1">
    <location>
        <begin position="20"/>
        <end position="38"/>
    </location>
</feature>
<sequence length="132" mass="14425">MATKINHQISPNSGPTELQLKSILIITFTTGMFLNLLPQENIDGNPVPTVIFKGHPSIFHAFVISVVFAFTGSFCSLMIDKKPKIVSSGVFRGRSRSWLNEIESRHPQGPALYVNNLSLPGCGLQETLAGLM</sequence>
<proteinExistence type="predicted"/>
<evidence type="ECO:0000313" key="3">
    <source>
        <dbReference type="Proteomes" id="UP000807159"/>
    </source>
</evidence>
<name>A0A8T2XBB6_POPDE</name>
<protein>
    <submittedName>
        <fullName evidence="2">Uncharacterized protein</fullName>
    </submittedName>
</protein>
<feature type="transmembrane region" description="Helical" evidence="1">
    <location>
        <begin position="58"/>
        <end position="79"/>
    </location>
</feature>
<organism evidence="2 3">
    <name type="scientific">Populus deltoides</name>
    <name type="common">Eastern poplar</name>
    <name type="synonym">Eastern cottonwood</name>
    <dbReference type="NCBI Taxonomy" id="3696"/>
    <lineage>
        <taxon>Eukaryota</taxon>
        <taxon>Viridiplantae</taxon>
        <taxon>Streptophyta</taxon>
        <taxon>Embryophyta</taxon>
        <taxon>Tracheophyta</taxon>
        <taxon>Spermatophyta</taxon>
        <taxon>Magnoliopsida</taxon>
        <taxon>eudicotyledons</taxon>
        <taxon>Gunneridae</taxon>
        <taxon>Pentapetalae</taxon>
        <taxon>rosids</taxon>
        <taxon>fabids</taxon>
        <taxon>Malpighiales</taxon>
        <taxon>Salicaceae</taxon>
        <taxon>Saliceae</taxon>
        <taxon>Populus</taxon>
    </lineage>
</organism>
<gene>
    <name evidence="2" type="ORF">H0E87_022734</name>
</gene>
<dbReference type="AlphaFoldDB" id="A0A8T2XBB6"/>
<keyword evidence="1" id="KW-0472">Membrane</keyword>
<evidence type="ECO:0000256" key="1">
    <source>
        <dbReference type="SAM" id="Phobius"/>
    </source>
</evidence>
<evidence type="ECO:0000313" key="2">
    <source>
        <dbReference type="EMBL" id="KAH8490310.1"/>
    </source>
</evidence>
<accession>A0A8T2XBB6</accession>
<keyword evidence="3" id="KW-1185">Reference proteome</keyword>
<keyword evidence="1" id="KW-0812">Transmembrane</keyword>
<dbReference type="EMBL" id="JACEGQ020000013">
    <property type="protein sequence ID" value="KAH8490310.1"/>
    <property type="molecule type" value="Genomic_DNA"/>
</dbReference>
<comment type="caution">
    <text evidence="2">The sequence shown here is derived from an EMBL/GenBank/DDBJ whole genome shotgun (WGS) entry which is preliminary data.</text>
</comment>
<dbReference type="Proteomes" id="UP000807159">
    <property type="component" value="Chromosome 13"/>
</dbReference>
<reference evidence="2" key="1">
    <citation type="journal article" date="2021" name="J. Hered.">
        <title>Genome Assembly of Salicaceae Populus deltoides (Eastern Cottonwood) I-69 Based on Nanopore Sequencing and Hi-C Technologies.</title>
        <authorList>
            <person name="Bai S."/>
            <person name="Wu H."/>
            <person name="Zhang J."/>
            <person name="Pan Z."/>
            <person name="Zhao W."/>
            <person name="Li Z."/>
            <person name="Tong C."/>
        </authorList>
    </citation>
    <scope>NUCLEOTIDE SEQUENCE</scope>
    <source>
        <tissue evidence="2">Leaf</tissue>
    </source>
</reference>